<dbReference type="Proteomes" id="UP000186698">
    <property type="component" value="Chromosome 8S"/>
</dbReference>
<proteinExistence type="predicted"/>
<accession>A0A1L8F561</accession>
<dbReference type="OMA" id="AADHFTN"/>
<dbReference type="RefSeq" id="XP_018089102.1">
    <property type="nucleotide sequence ID" value="XM_018233613.2"/>
</dbReference>
<dbReference type="GeneID" id="108700434"/>
<dbReference type="CDD" id="cd22971">
    <property type="entry name" value="DD_RIIAD1"/>
    <property type="match status" value="1"/>
</dbReference>
<name>A0A1L8F561_XENLA</name>
<organism evidence="1 2">
    <name type="scientific">Xenopus laevis</name>
    <name type="common">African clawed frog</name>
    <dbReference type="NCBI Taxonomy" id="8355"/>
    <lineage>
        <taxon>Eukaryota</taxon>
        <taxon>Metazoa</taxon>
        <taxon>Chordata</taxon>
        <taxon>Craniata</taxon>
        <taxon>Vertebrata</taxon>
        <taxon>Euteleostomi</taxon>
        <taxon>Amphibia</taxon>
        <taxon>Batrachia</taxon>
        <taxon>Anura</taxon>
        <taxon>Pipoidea</taxon>
        <taxon>Pipidae</taxon>
        <taxon>Xenopodinae</taxon>
        <taxon>Xenopus</taxon>
        <taxon>Xenopus</taxon>
    </lineage>
</organism>
<evidence type="ECO:0000313" key="2">
    <source>
        <dbReference type="RefSeq" id="XP_018089102.1"/>
    </source>
</evidence>
<dbReference type="AlphaFoldDB" id="A0A1L8F561"/>
<dbReference type="SUPFAM" id="SSF47391">
    <property type="entry name" value="Dimerization-anchoring domain of cAMP-dependent PK regulatory subunit"/>
    <property type="match status" value="1"/>
</dbReference>
<dbReference type="PANTHER" id="PTHR15505">
    <property type="entry name" value="RIIA DOMAIN-CONTAINING PROTEIN 1"/>
    <property type="match status" value="1"/>
</dbReference>
<dbReference type="Bgee" id="108700434">
    <property type="expression patterns" value="Expressed in internal ear and 15 other cell types or tissues"/>
</dbReference>
<dbReference type="STRING" id="8355.A0A1L8F561"/>
<dbReference type="InterPro" id="IPR059162">
    <property type="entry name" value="RIIAD1"/>
</dbReference>
<protein>
    <submittedName>
        <fullName evidence="2">RIIa domain-containing protein 1</fullName>
    </submittedName>
</protein>
<dbReference type="KEGG" id="xla:108700434"/>
<dbReference type="OrthoDB" id="10249338at2759"/>
<dbReference type="PANTHER" id="PTHR15505:SF4">
    <property type="entry name" value="RIIA DOMAIN-CONTAINING PROTEIN 1"/>
    <property type="match status" value="1"/>
</dbReference>
<dbReference type="Pfam" id="PF02197">
    <property type="entry name" value="RIIa"/>
    <property type="match status" value="1"/>
</dbReference>
<dbReference type="CTD" id="108700434"/>
<dbReference type="PaxDb" id="8355-A0A1L8F561"/>
<reference evidence="2" key="1">
    <citation type="submission" date="2025-08" db="UniProtKB">
        <authorList>
            <consortium name="RefSeq"/>
        </authorList>
    </citation>
    <scope>IDENTIFICATION</scope>
    <source>
        <strain evidence="2">J_2021</strain>
        <tissue evidence="2">Erythrocytes</tissue>
    </source>
</reference>
<keyword evidence="1" id="KW-1185">Reference proteome</keyword>
<evidence type="ECO:0000313" key="1">
    <source>
        <dbReference type="Proteomes" id="UP000186698"/>
    </source>
</evidence>
<gene>
    <name evidence="2" type="primary">LOC108700434</name>
</gene>
<dbReference type="Gene3D" id="1.20.890.10">
    <property type="entry name" value="cAMP-dependent protein kinase regulatory subunit, dimerization-anchoring domain"/>
    <property type="match status" value="1"/>
</dbReference>
<dbReference type="InterPro" id="IPR003117">
    <property type="entry name" value="cAMP_dep_PK_reg_su_I/II_a/b"/>
</dbReference>
<sequence>MAAPDPGALNEEQRQRLTDFKIQTRVSNETYLREHQEIQLLISGFMREVLLRRPENIRQFAAAHFTHPDVAQSVREKKRASAVS</sequence>